<comment type="caution">
    <text evidence="14">The sequence shown here is derived from an EMBL/GenBank/DDBJ whole genome shotgun (WGS) entry which is preliminary data.</text>
</comment>
<evidence type="ECO:0000256" key="8">
    <source>
        <dbReference type="ARBA" id="ARBA00022842"/>
    </source>
</evidence>
<protein>
    <recommendedName>
        <fullName evidence="12 13">Crossover junction endodeoxyribonuclease RuvC</fullName>
        <ecNumber evidence="12 13">3.1.21.10</ecNumber>
    </recommendedName>
    <alternativeName>
        <fullName evidence="12">Holliday junction nuclease RuvC</fullName>
    </alternativeName>
    <alternativeName>
        <fullName evidence="12">Holliday junction resolvase RuvC</fullName>
    </alternativeName>
</protein>
<evidence type="ECO:0000256" key="10">
    <source>
        <dbReference type="ARBA" id="ARBA00023172"/>
    </source>
</evidence>
<evidence type="ECO:0000313" key="15">
    <source>
        <dbReference type="Proteomes" id="UP001556636"/>
    </source>
</evidence>
<dbReference type="PANTHER" id="PTHR30194">
    <property type="entry name" value="CROSSOVER JUNCTION ENDODEOXYRIBONUCLEASE RUVC"/>
    <property type="match status" value="1"/>
</dbReference>
<dbReference type="Proteomes" id="UP001556636">
    <property type="component" value="Unassembled WGS sequence"/>
</dbReference>
<dbReference type="RefSeq" id="WP_159322199.1">
    <property type="nucleotide sequence ID" value="NZ_JBAKFG010000003.1"/>
</dbReference>
<feature type="binding site" evidence="12">
    <location>
        <position position="14"/>
    </location>
    <ligand>
        <name>Mg(2+)</name>
        <dbReference type="ChEBI" id="CHEBI:18420"/>
        <label>1</label>
    </ligand>
</feature>
<comment type="subunit">
    <text evidence="12">Homodimer which binds Holliday junction (HJ) DNA. The HJ becomes 2-fold symmetrical on binding to RuvC with unstacked arms; it has a different conformation from HJ DNA in complex with RuvA. In the full resolvosome a probable DNA-RuvA(4)-RuvB(12)-RuvC(2) complex forms which resolves the HJ.</text>
</comment>
<feature type="binding site" evidence="12">
    <location>
        <position position="145"/>
    </location>
    <ligand>
        <name>Mg(2+)</name>
        <dbReference type="ChEBI" id="CHEBI:18420"/>
        <label>1</label>
    </ligand>
</feature>
<dbReference type="EC" id="3.1.21.10" evidence="12 13"/>
<reference evidence="14 15" key="1">
    <citation type="submission" date="2024-02" db="EMBL/GenBank/DDBJ databases">
        <title>New especies of Spiribacter isolated from saline water.</title>
        <authorList>
            <person name="Leon M.J."/>
            <person name="De La Haba R."/>
            <person name="Sanchez-Porro C."/>
            <person name="Ventosa A."/>
        </authorList>
    </citation>
    <scope>NUCLEOTIDE SEQUENCE [LARGE SCALE GENOMIC DNA]</scope>
    <source>
        <strain evidence="15">ag22IC6-196</strain>
    </source>
</reference>
<keyword evidence="5 12" id="KW-0255">Endonuclease</keyword>
<accession>A0ABV3RZI3</accession>
<keyword evidence="10 12" id="KW-0233">DNA recombination</keyword>
<keyword evidence="9 12" id="KW-0238">DNA-binding</keyword>
<dbReference type="PRINTS" id="PR00696">
    <property type="entry name" value="RSOLVASERUVC"/>
</dbReference>
<proteinExistence type="inferred from homology"/>
<dbReference type="InterPro" id="IPR012337">
    <property type="entry name" value="RNaseH-like_sf"/>
</dbReference>
<organism evidence="14 15">
    <name type="scientific">Spiribacter roseus</name>
    <dbReference type="NCBI Taxonomy" id="1855875"/>
    <lineage>
        <taxon>Bacteria</taxon>
        <taxon>Pseudomonadati</taxon>
        <taxon>Pseudomonadota</taxon>
        <taxon>Gammaproteobacteria</taxon>
        <taxon>Chromatiales</taxon>
        <taxon>Ectothiorhodospiraceae</taxon>
        <taxon>Spiribacter</taxon>
    </lineage>
</organism>
<evidence type="ECO:0000256" key="6">
    <source>
        <dbReference type="ARBA" id="ARBA00022763"/>
    </source>
</evidence>
<evidence type="ECO:0000256" key="13">
    <source>
        <dbReference type="NCBIfam" id="TIGR00228"/>
    </source>
</evidence>
<evidence type="ECO:0000256" key="11">
    <source>
        <dbReference type="ARBA" id="ARBA00023204"/>
    </source>
</evidence>
<keyword evidence="3 12" id="KW-0540">Nuclease</keyword>
<dbReference type="InterPro" id="IPR020563">
    <property type="entry name" value="X-over_junc_endoDNase_Mg_BS"/>
</dbReference>
<feature type="active site" evidence="12">
    <location>
        <position position="14"/>
    </location>
</feature>
<keyword evidence="7 12" id="KW-0378">Hydrolase</keyword>
<evidence type="ECO:0000256" key="9">
    <source>
        <dbReference type="ARBA" id="ARBA00023125"/>
    </source>
</evidence>
<dbReference type="CDD" id="cd16962">
    <property type="entry name" value="RuvC"/>
    <property type="match status" value="1"/>
</dbReference>
<evidence type="ECO:0000256" key="2">
    <source>
        <dbReference type="ARBA" id="ARBA00022490"/>
    </source>
</evidence>
<keyword evidence="8 12" id="KW-0460">Magnesium</keyword>
<dbReference type="PROSITE" id="PS01321">
    <property type="entry name" value="RUVC"/>
    <property type="match status" value="1"/>
</dbReference>
<keyword evidence="2 12" id="KW-0963">Cytoplasm</keyword>
<dbReference type="InterPro" id="IPR002176">
    <property type="entry name" value="X-over_junc_endoDNase_RuvC"/>
</dbReference>
<feature type="active site" evidence="12">
    <location>
        <position position="145"/>
    </location>
</feature>
<sequence>MAAAGGERRILGIDPGSVRTGFGIVAVDGARSRYIASGVIQAGSGAFAERLHTIFTGLTEVIAEHAATESAIEEVFVNRNIQSALKLGQARGAAICACAGAGLSVAEYSARAIKQALVGRGGAEKTQVGYMVRTVLGLQGELREDAADALAVALSHAQHDRFRRQMARSSPGGAA</sequence>
<dbReference type="HAMAP" id="MF_00034">
    <property type="entry name" value="RuvC"/>
    <property type="match status" value="1"/>
</dbReference>
<dbReference type="SUPFAM" id="SSF53098">
    <property type="entry name" value="Ribonuclease H-like"/>
    <property type="match status" value="1"/>
</dbReference>
<name>A0ABV3RZI3_9GAMM</name>
<evidence type="ECO:0000256" key="4">
    <source>
        <dbReference type="ARBA" id="ARBA00022723"/>
    </source>
</evidence>
<evidence type="ECO:0000256" key="7">
    <source>
        <dbReference type="ARBA" id="ARBA00022801"/>
    </source>
</evidence>
<comment type="catalytic activity">
    <reaction evidence="12">
        <text>Endonucleolytic cleavage at a junction such as a reciprocal single-stranded crossover between two homologous DNA duplexes (Holliday junction).</text>
        <dbReference type="EC" id="3.1.21.10"/>
    </reaction>
</comment>
<evidence type="ECO:0000313" key="14">
    <source>
        <dbReference type="EMBL" id="MEX0373595.1"/>
    </source>
</evidence>
<feature type="active site" evidence="12">
    <location>
        <position position="73"/>
    </location>
</feature>
<comment type="subcellular location">
    <subcellularLocation>
        <location evidence="12">Cytoplasm</location>
    </subcellularLocation>
</comment>
<keyword evidence="4 12" id="KW-0479">Metal-binding</keyword>
<dbReference type="EMBL" id="JBAKFG010000003">
    <property type="protein sequence ID" value="MEX0373595.1"/>
    <property type="molecule type" value="Genomic_DNA"/>
</dbReference>
<dbReference type="Pfam" id="PF02075">
    <property type="entry name" value="RuvC"/>
    <property type="match status" value="1"/>
</dbReference>
<dbReference type="Gene3D" id="3.30.420.10">
    <property type="entry name" value="Ribonuclease H-like superfamily/Ribonuclease H"/>
    <property type="match status" value="1"/>
</dbReference>
<keyword evidence="6 12" id="KW-0227">DNA damage</keyword>
<comment type="cofactor">
    <cofactor evidence="12">
        <name>Mg(2+)</name>
        <dbReference type="ChEBI" id="CHEBI:18420"/>
    </cofactor>
    <text evidence="12">Binds 2 Mg(2+) ion per subunit.</text>
</comment>
<dbReference type="NCBIfam" id="TIGR00228">
    <property type="entry name" value="ruvC"/>
    <property type="match status" value="1"/>
</dbReference>
<feature type="binding site" evidence="12">
    <location>
        <position position="73"/>
    </location>
    <ligand>
        <name>Mg(2+)</name>
        <dbReference type="ChEBI" id="CHEBI:18420"/>
        <label>2</label>
    </ligand>
</feature>
<evidence type="ECO:0000256" key="12">
    <source>
        <dbReference type="HAMAP-Rule" id="MF_00034"/>
    </source>
</evidence>
<comment type="function">
    <text evidence="12">The RuvA-RuvB-RuvC complex processes Holliday junction (HJ) DNA during genetic recombination and DNA repair. Endonuclease that resolves HJ intermediates. Cleaves cruciform DNA by making single-stranded nicks across the HJ at symmetrical positions within the homologous arms, yielding a 5'-phosphate and a 3'-hydroxyl group; requires a central core of homology in the junction. The consensus cleavage sequence is 5'-(A/T)TT(C/G)-3'. Cleavage occurs on the 3'-side of the TT dinucleotide at the point of strand exchange. HJ branch migration catalyzed by RuvA-RuvB allows RuvC to scan DNA until it finds its consensus sequence, where it cleaves and resolves the cruciform DNA.</text>
</comment>
<dbReference type="PANTHER" id="PTHR30194:SF3">
    <property type="entry name" value="CROSSOVER JUNCTION ENDODEOXYRIBONUCLEASE RUVC"/>
    <property type="match status" value="1"/>
</dbReference>
<evidence type="ECO:0000256" key="5">
    <source>
        <dbReference type="ARBA" id="ARBA00022759"/>
    </source>
</evidence>
<evidence type="ECO:0000256" key="3">
    <source>
        <dbReference type="ARBA" id="ARBA00022722"/>
    </source>
</evidence>
<gene>
    <name evidence="12 14" type="primary">ruvC</name>
    <name evidence="14" type="ORF">V6X51_09150</name>
</gene>
<keyword evidence="11 12" id="KW-0234">DNA repair</keyword>
<keyword evidence="15" id="KW-1185">Reference proteome</keyword>
<comment type="similarity">
    <text evidence="1 12">Belongs to the RuvC family.</text>
</comment>
<evidence type="ECO:0000256" key="1">
    <source>
        <dbReference type="ARBA" id="ARBA00009518"/>
    </source>
</evidence>
<dbReference type="InterPro" id="IPR036397">
    <property type="entry name" value="RNaseH_sf"/>
</dbReference>